<keyword evidence="2" id="KW-1185">Reference proteome</keyword>
<dbReference type="STRING" id="1387353.BSF38_01275"/>
<proteinExistence type="predicted"/>
<reference evidence="2" key="1">
    <citation type="submission" date="2016-12" db="EMBL/GenBank/DDBJ databases">
        <title>Comparative genomics of four Isosphaeraceae planctomycetes: a common pool of plasmids and glycoside hydrolase genes.</title>
        <authorList>
            <person name="Ivanova A."/>
        </authorList>
    </citation>
    <scope>NUCLEOTIDE SEQUENCE [LARGE SCALE GENOMIC DNA]</scope>
    <source>
        <strain evidence="2">PX4</strain>
    </source>
</reference>
<protein>
    <submittedName>
        <fullName evidence="1">Uncharacterized protein</fullName>
    </submittedName>
</protein>
<organism evidence="1 2">
    <name type="scientific">Paludisphaera borealis</name>
    <dbReference type="NCBI Taxonomy" id="1387353"/>
    <lineage>
        <taxon>Bacteria</taxon>
        <taxon>Pseudomonadati</taxon>
        <taxon>Planctomycetota</taxon>
        <taxon>Planctomycetia</taxon>
        <taxon>Isosphaerales</taxon>
        <taxon>Isosphaeraceae</taxon>
        <taxon>Paludisphaera</taxon>
    </lineage>
</organism>
<sequence>MKDALTPAIEPAVTDAPQGFDDLEAILDAEGPAPALDRLIERLDASRDYRLLLDALLLKARHELGLPLIQVGKYAELPEEQRTRFEDRYVEALRRVGSRFLDVDDIPTAWAYFRAIGETAPVAAALETSQAPKDPEKLGPIIEVAFHQGANPRRGFELILEHYGACSAITSLEQLGPIDPAIRSACIERLIRHIHAQLAANIRADVVQRGQPKSPEGAPIAQLIAGRDWLFSDESYHIDISHLTSTVRSSLQVTDPEALDLAIDLAEYGRRLSPRLQYDGAPPFERTFEDHYVFLRAVRGHDVDAAIAHFQAKLPAPEAGAEDLESTMPAQVLVNLLVRLDRLDEAIDVAAAHLANVPDSLLACPPLAELCQRSGRLDRLASAARTMNHPVHFLAAMIQARNKP</sequence>
<accession>A0A1U7CLM4</accession>
<dbReference type="Proteomes" id="UP000186309">
    <property type="component" value="Chromosome"/>
</dbReference>
<evidence type="ECO:0000313" key="1">
    <source>
        <dbReference type="EMBL" id="APW59817.1"/>
    </source>
</evidence>
<name>A0A1U7CLM4_9BACT</name>
<gene>
    <name evidence="1" type="ORF">BSF38_01275</name>
</gene>
<dbReference type="RefSeq" id="WP_237170767.1">
    <property type="nucleotide sequence ID" value="NZ_CP019082.1"/>
</dbReference>
<dbReference type="AlphaFoldDB" id="A0A1U7CLM4"/>
<dbReference type="KEGG" id="pbor:BSF38_01275"/>
<dbReference type="EMBL" id="CP019082">
    <property type="protein sequence ID" value="APW59817.1"/>
    <property type="molecule type" value="Genomic_DNA"/>
</dbReference>
<evidence type="ECO:0000313" key="2">
    <source>
        <dbReference type="Proteomes" id="UP000186309"/>
    </source>
</evidence>